<dbReference type="eggNOG" id="ENOG502ZNGJ">
    <property type="taxonomic scope" value="Bacteria"/>
</dbReference>
<evidence type="ECO:0000313" key="3">
    <source>
        <dbReference type="EMBL" id="KCZ55388.1"/>
    </source>
</evidence>
<proteinExistence type="predicted"/>
<accession>A0A062UCD9</accession>
<dbReference type="EMBL" id="AWFF01000031">
    <property type="protein sequence ID" value="KCZ55388.1"/>
    <property type="molecule type" value="Genomic_DNA"/>
</dbReference>
<keyword evidence="4" id="KW-1185">Reference proteome</keyword>
<keyword evidence="2" id="KW-0812">Transmembrane</keyword>
<protein>
    <submittedName>
        <fullName evidence="3">Uncharacterized protein</fullName>
    </submittedName>
</protein>
<comment type="caution">
    <text evidence="3">The sequence shown here is derived from an EMBL/GenBank/DDBJ whole genome shotgun (WGS) entry which is preliminary data.</text>
</comment>
<dbReference type="OrthoDB" id="9156649at2"/>
<dbReference type="Proteomes" id="UP000027037">
    <property type="component" value="Unassembled WGS sequence"/>
</dbReference>
<keyword evidence="2" id="KW-1133">Transmembrane helix</keyword>
<feature type="compositionally biased region" description="Low complexity" evidence="1">
    <location>
        <begin position="233"/>
        <end position="243"/>
    </location>
</feature>
<reference evidence="3 4" key="1">
    <citation type="journal article" date="2014" name="Antonie Van Leeuwenhoek">
        <title>Hyphomonas beringensis sp. nov. and Hyphomonas chukchiensis sp. nov., isolated from surface seawater of the Bering Sea and Chukchi Sea.</title>
        <authorList>
            <person name="Li C."/>
            <person name="Lai Q."/>
            <person name="Li G."/>
            <person name="Dong C."/>
            <person name="Wang J."/>
            <person name="Liao Y."/>
            <person name="Shao Z."/>
        </authorList>
    </citation>
    <scope>NUCLEOTIDE SEQUENCE [LARGE SCALE GENOMIC DNA]</scope>
    <source>
        <strain evidence="3 4">25B14_1</strain>
    </source>
</reference>
<evidence type="ECO:0000256" key="1">
    <source>
        <dbReference type="SAM" id="MobiDB-lite"/>
    </source>
</evidence>
<sequence>MGMIWWILPAIAAVIGLMLLFAGFGKLAKLKAGSGFFRLVFGVGFLGLAGVVAFAGLNLQTYKRLTKERYAANIKFAAVPGEDGTYALDMTLSDGTKLVQADGTQPVLRGNQFEVGAQVIKFKPMANMLGYDSIYRLDYIEGRMSRRFTTTEVTEATTNGIALAQNPGLDVYTLAEKQGGRFGIDADYGSATYQPMGDKFEYVVNISQDALIARPTEGTKTLIQRQKYPGYSPATAPADAPDTNMPASDLEGGQ</sequence>
<dbReference type="AlphaFoldDB" id="A0A062UCD9"/>
<evidence type="ECO:0000256" key="2">
    <source>
        <dbReference type="SAM" id="Phobius"/>
    </source>
</evidence>
<dbReference type="RefSeq" id="WP_034794490.1">
    <property type="nucleotide sequence ID" value="NZ_AWFF01000031.1"/>
</dbReference>
<feature type="transmembrane region" description="Helical" evidence="2">
    <location>
        <begin position="6"/>
        <end position="24"/>
    </location>
</feature>
<name>A0A062UCD9_9PROT</name>
<gene>
    <name evidence="3" type="ORF">HY29_12695</name>
</gene>
<dbReference type="STRING" id="1280946.HY29_12695"/>
<keyword evidence="2" id="KW-0472">Membrane</keyword>
<feature type="region of interest" description="Disordered" evidence="1">
    <location>
        <begin position="226"/>
        <end position="254"/>
    </location>
</feature>
<feature type="transmembrane region" description="Helical" evidence="2">
    <location>
        <begin position="36"/>
        <end position="57"/>
    </location>
</feature>
<dbReference type="PATRIC" id="fig|1280946.3.peg.1330"/>
<evidence type="ECO:0000313" key="4">
    <source>
        <dbReference type="Proteomes" id="UP000027037"/>
    </source>
</evidence>
<organism evidence="3 4">
    <name type="scientific">Hyphomonas beringensis</name>
    <dbReference type="NCBI Taxonomy" id="1280946"/>
    <lineage>
        <taxon>Bacteria</taxon>
        <taxon>Pseudomonadati</taxon>
        <taxon>Pseudomonadota</taxon>
        <taxon>Alphaproteobacteria</taxon>
        <taxon>Hyphomonadales</taxon>
        <taxon>Hyphomonadaceae</taxon>
        <taxon>Hyphomonas</taxon>
    </lineage>
</organism>